<proteinExistence type="predicted"/>
<reference evidence="2 3" key="1">
    <citation type="journal article" date="2023" name="Plants (Basel)">
        <title>Bridging the Gap: Combining Genomics and Transcriptomics Approaches to Understand Stylosanthes scabra, an Orphan Legume from the Brazilian Caatinga.</title>
        <authorList>
            <person name="Ferreira-Neto J.R.C."/>
            <person name="da Silva M.D."/>
            <person name="Binneck E."/>
            <person name="de Melo N.F."/>
            <person name="da Silva R.H."/>
            <person name="de Melo A.L.T.M."/>
            <person name="Pandolfi V."/>
            <person name="Bustamante F.O."/>
            <person name="Brasileiro-Vidal A.C."/>
            <person name="Benko-Iseppon A.M."/>
        </authorList>
    </citation>
    <scope>NUCLEOTIDE SEQUENCE [LARGE SCALE GENOMIC DNA]</scope>
    <source>
        <tissue evidence="2">Leaves</tissue>
    </source>
</reference>
<accession>A0ABU6XXL2</accession>
<comment type="caution">
    <text evidence="2">The sequence shown here is derived from an EMBL/GenBank/DDBJ whole genome shotgun (WGS) entry which is preliminary data.</text>
</comment>
<feature type="compositionally biased region" description="Basic and acidic residues" evidence="1">
    <location>
        <begin position="392"/>
        <end position="403"/>
    </location>
</feature>
<organism evidence="2 3">
    <name type="scientific">Stylosanthes scabra</name>
    <dbReference type="NCBI Taxonomy" id="79078"/>
    <lineage>
        <taxon>Eukaryota</taxon>
        <taxon>Viridiplantae</taxon>
        <taxon>Streptophyta</taxon>
        <taxon>Embryophyta</taxon>
        <taxon>Tracheophyta</taxon>
        <taxon>Spermatophyta</taxon>
        <taxon>Magnoliopsida</taxon>
        <taxon>eudicotyledons</taxon>
        <taxon>Gunneridae</taxon>
        <taxon>Pentapetalae</taxon>
        <taxon>rosids</taxon>
        <taxon>fabids</taxon>
        <taxon>Fabales</taxon>
        <taxon>Fabaceae</taxon>
        <taxon>Papilionoideae</taxon>
        <taxon>50 kb inversion clade</taxon>
        <taxon>dalbergioids sensu lato</taxon>
        <taxon>Dalbergieae</taxon>
        <taxon>Pterocarpus clade</taxon>
        <taxon>Stylosanthes</taxon>
    </lineage>
</organism>
<protein>
    <recommendedName>
        <fullName evidence="4">Aminotransferase-like plant mobile domain-containing protein</fullName>
    </recommendedName>
</protein>
<dbReference type="EMBL" id="JASCZI010214107">
    <property type="protein sequence ID" value="MED6201869.1"/>
    <property type="molecule type" value="Genomic_DNA"/>
</dbReference>
<keyword evidence="3" id="KW-1185">Reference proteome</keyword>
<gene>
    <name evidence="2" type="ORF">PIB30_099431</name>
</gene>
<dbReference type="Proteomes" id="UP001341840">
    <property type="component" value="Unassembled WGS sequence"/>
</dbReference>
<evidence type="ECO:0000313" key="2">
    <source>
        <dbReference type="EMBL" id="MED6201869.1"/>
    </source>
</evidence>
<evidence type="ECO:0000313" key="3">
    <source>
        <dbReference type="Proteomes" id="UP001341840"/>
    </source>
</evidence>
<evidence type="ECO:0000256" key="1">
    <source>
        <dbReference type="SAM" id="MobiDB-lite"/>
    </source>
</evidence>
<name>A0ABU6XXL2_9FABA</name>
<feature type="region of interest" description="Disordered" evidence="1">
    <location>
        <begin position="379"/>
        <end position="403"/>
    </location>
</feature>
<evidence type="ECO:0008006" key="4">
    <source>
        <dbReference type="Google" id="ProtNLM"/>
    </source>
</evidence>
<feature type="region of interest" description="Disordered" evidence="1">
    <location>
        <begin position="1"/>
        <end position="20"/>
    </location>
</feature>
<feature type="region of interest" description="Disordered" evidence="1">
    <location>
        <begin position="296"/>
        <end position="325"/>
    </location>
</feature>
<sequence>MSRRKTPAVKLKNVPSKDPPQLSQLPLRKWFANKELWEDYQSFYSKMPILLPRFLSEGLLPEDKHPEFWELLDHQGLRLLLFTRERYYPRMMAAVATTLRVHDGIYDSEGDGEFWLRFWLEGFKYTLDLDQLSSILGLRNSGVLFKGGSEVPKRLTSFDSETAAQRLQVSRIMGKKYSVSAMKMDHRLLQYMLSYIWLPRRGNHGELTEVDLIILWAIVRKVTLNWPYLIARHLFRFTSNLIENSNSFLSLIYFQVNTGLGHGALWTKIFEHLGVDLSGEEAILVDDKNAITARHLNKMGRGPKAAAERNEEAGEGSSQPQNVGSSIHFPTRFMESFTQGMQSFRSSLNENIQGMHQRLDGCESRLSIRDKEIQEFGNDMRRFFSRAAQSEDQGHQDDAPGQE</sequence>